<dbReference type="Gene3D" id="3.30.420.40">
    <property type="match status" value="2"/>
</dbReference>
<accession>A0A916T8U3</accession>
<evidence type="ECO:0000313" key="7">
    <source>
        <dbReference type="EMBL" id="GGB35992.1"/>
    </source>
</evidence>
<evidence type="ECO:0000256" key="5">
    <source>
        <dbReference type="ARBA" id="ARBA00038887"/>
    </source>
</evidence>
<evidence type="ECO:0000256" key="1">
    <source>
        <dbReference type="ARBA" id="ARBA00001946"/>
    </source>
</evidence>
<organism evidence="7 8">
    <name type="scientific">Sphingomonas metalli</name>
    <dbReference type="NCBI Taxonomy" id="1779358"/>
    <lineage>
        <taxon>Bacteria</taxon>
        <taxon>Pseudomonadati</taxon>
        <taxon>Pseudomonadota</taxon>
        <taxon>Alphaproteobacteria</taxon>
        <taxon>Sphingomonadales</taxon>
        <taxon>Sphingomonadaceae</taxon>
        <taxon>Sphingomonas</taxon>
    </lineage>
</organism>
<keyword evidence="4" id="KW-0460">Magnesium</keyword>
<dbReference type="PANTHER" id="PTHR42742">
    <property type="entry name" value="TRANSCRIPTIONAL REPRESSOR MPRA"/>
    <property type="match status" value="1"/>
</dbReference>
<evidence type="ECO:0000256" key="4">
    <source>
        <dbReference type="ARBA" id="ARBA00022842"/>
    </source>
</evidence>
<comment type="catalytic activity">
    <reaction evidence="6">
        <text>D-fructose + ATP = D-fructose 6-phosphate + ADP + H(+)</text>
        <dbReference type="Rhea" id="RHEA:16125"/>
        <dbReference type="ChEBI" id="CHEBI:15378"/>
        <dbReference type="ChEBI" id="CHEBI:30616"/>
        <dbReference type="ChEBI" id="CHEBI:37721"/>
        <dbReference type="ChEBI" id="CHEBI:61527"/>
        <dbReference type="ChEBI" id="CHEBI:456216"/>
        <dbReference type="EC" id="2.7.1.4"/>
    </reaction>
</comment>
<dbReference type="EC" id="2.7.1.4" evidence="5"/>
<comment type="cofactor">
    <cofactor evidence="1">
        <name>Mg(2+)</name>
        <dbReference type="ChEBI" id="CHEBI:18420"/>
    </cofactor>
</comment>
<evidence type="ECO:0000256" key="3">
    <source>
        <dbReference type="ARBA" id="ARBA00022833"/>
    </source>
</evidence>
<dbReference type="Proteomes" id="UP000623067">
    <property type="component" value="Unassembled WGS sequence"/>
</dbReference>
<reference evidence="7" key="1">
    <citation type="journal article" date="2014" name="Int. J. Syst. Evol. Microbiol.">
        <title>Complete genome sequence of Corynebacterium casei LMG S-19264T (=DSM 44701T), isolated from a smear-ripened cheese.</title>
        <authorList>
            <consortium name="US DOE Joint Genome Institute (JGI-PGF)"/>
            <person name="Walter F."/>
            <person name="Albersmeier A."/>
            <person name="Kalinowski J."/>
            <person name="Ruckert C."/>
        </authorList>
    </citation>
    <scope>NUCLEOTIDE SEQUENCE</scope>
    <source>
        <strain evidence="7">CGMCC 1.15330</strain>
    </source>
</reference>
<dbReference type="Pfam" id="PF00480">
    <property type="entry name" value="ROK"/>
    <property type="match status" value="1"/>
</dbReference>
<keyword evidence="2" id="KW-0479">Metal-binding</keyword>
<dbReference type="AlphaFoldDB" id="A0A916T8U3"/>
<dbReference type="RefSeq" id="WP_188659255.1">
    <property type="nucleotide sequence ID" value="NZ_BMIH01000003.1"/>
</dbReference>
<dbReference type="EMBL" id="BMIH01000003">
    <property type="protein sequence ID" value="GGB35992.1"/>
    <property type="molecule type" value="Genomic_DNA"/>
</dbReference>
<evidence type="ECO:0000256" key="2">
    <source>
        <dbReference type="ARBA" id="ARBA00022723"/>
    </source>
</evidence>
<keyword evidence="3" id="KW-0862">Zinc</keyword>
<name>A0A916T8U3_9SPHN</name>
<keyword evidence="8" id="KW-1185">Reference proteome</keyword>
<dbReference type="PANTHER" id="PTHR42742:SF3">
    <property type="entry name" value="FRUCTOKINASE"/>
    <property type="match status" value="1"/>
</dbReference>
<proteinExistence type="predicted"/>
<dbReference type="GO" id="GO:0008865">
    <property type="term" value="F:fructokinase activity"/>
    <property type="evidence" value="ECO:0007669"/>
    <property type="project" value="UniProtKB-EC"/>
</dbReference>
<evidence type="ECO:0000256" key="6">
    <source>
        <dbReference type="ARBA" id="ARBA00048451"/>
    </source>
</evidence>
<dbReference type="CDD" id="cd24067">
    <property type="entry name" value="ASKHA_NBD_ROK_BsFRK-like"/>
    <property type="match status" value="1"/>
</dbReference>
<evidence type="ECO:0000313" key="8">
    <source>
        <dbReference type="Proteomes" id="UP000623067"/>
    </source>
</evidence>
<dbReference type="GO" id="GO:0046872">
    <property type="term" value="F:metal ion binding"/>
    <property type="evidence" value="ECO:0007669"/>
    <property type="project" value="UniProtKB-KW"/>
</dbReference>
<dbReference type="InterPro" id="IPR000600">
    <property type="entry name" value="ROK"/>
</dbReference>
<protein>
    <recommendedName>
        <fullName evidence="5">fructokinase</fullName>
        <ecNumber evidence="5">2.7.1.4</ecNumber>
    </recommendedName>
</protein>
<sequence length="305" mass="31262">MSDEAPLIAGIELGGTKCICILARGPDSIEDRVQLPTTRPEETLAGIEAVLDRWSGFVGLGIASFGPVSIDPHAADYGHITSTPKPGWAGQDVAQRLRRHARVPTGFHTDVVGAALAEARWGAAAGLADIAYATVGTGIGVGLIAGGRPVGGLTHSEFGHIRPVRVAGDDWIGNCPYHGACCEGLAAGPAIKARTGIPGPDLPADHRAWDLVADALGQLLHTLVLTGVPRRIVMGGGVMVGTDHLFPRVRAAMTRSLAGYVALAEVADADTFVVPPALGGNAGPLGAIVLGAQAVQAEMGRVFRG</sequence>
<dbReference type="InterPro" id="IPR043129">
    <property type="entry name" value="ATPase_NBD"/>
</dbReference>
<comment type="caution">
    <text evidence="7">The sequence shown here is derived from an EMBL/GenBank/DDBJ whole genome shotgun (WGS) entry which is preliminary data.</text>
</comment>
<reference evidence="7" key="2">
    <citation type="submission" date="2020-09" db="EMBL/GenBank/DDBJ databases">
        <authorList>
            <person name="Sun Q."/>
            <person name="Zhou Y."/>
        </authorList>
    </citation>
    <scope>NUCLEOTIDE SEQUENCE</scope>
    <source>
        <strain evidence="7">CGMCC 1.15330</strain>
    </source>
</reference>
<dbReference type="InterPro" id="IPR051804">
    <property type="entry name" value="Carb_Metab_Reg_Kinase/Isom"/>
</dbReference>
<dbReference type="SUPFAM" id="SSF53067">
    <property type="entry name" value="Actin-like ATPase domain"/>
    <property type="match status" value="1"/>
</dbReference>
<gene>
    <name evidence="7" type="ORF">GCM10011380_26720</name>
</gene>